<keyword evidence="2" id="KW-0167">Capsid protein</keyword>
<organism evidence="2 3">
    <name type="scientific">Blautia ammoniilytica</name>
    <dbReference type="NCBI Taxonomy" id="2981782"/>
    <lineage>
        <taxon>Bacteria</taxon>
        <taxon>Bacillati</taxon>
        <taxon>Bacillota</taxon>
        <taxon>Clostridia</taxon>
        <taxon>Lachnospirales</taxon>
        <taxon>Lachnospiraceae</taxon>
        <taxon>Blautia</taxon>
    </lineage>
</organism>
<dbReference type="Pfam" id="PF12652">
    <property type="entry name" value="CotJB"/>
    <property type="match status" value="1"/>
</dbReference>
<accession>A0ABT2TQ40</accession>
<dbReference type="InterPro" id="IPR024207">
    <property type="entry name" value="CotJB_dom"/>
</dbReference>
<name>A0ABT2TQ40_9FIRM</name>
<comment type="caution">
    <text evidence="2">The sequence shown here is derived from an EMBL/GenBank/DDBJ whole genome shotgun (WGS) entry which is preliminary data.</text>
</comment>
<sequence>MNCSKNQDRSRLLNKINENSFTVNDILLYLDTHPHDQKALSYYQEAVSCRKNLMAEYARTYGPLTVDDASMDTSTVWNWMVQPFPWEKEGV</sequence>
<dbReference type="EMBL" id="JAOQJL010000004">
    <property type="protein sequence ID" value="MCU6764335.1"/>
    <property type="molecule type" value="Genomic_DNA"/>
</dbReference>
<evidence type="ECO:0000259" key="1">
    <source>
        <dbReference type="Pfam" id="PF12652"/>
    </source>
</evidence>
<dbReference type="Proteomes" id="UP001652409">
    <property type="component" value="Unassembled WGS sequence"/>
</dbReference>
<evidence type="ECO:0000313" key="3">
    <source>
        <dbReference type="Proteomes" id="UP001652409"/>
    </source>
</evidence>
<dbReference type="RefSeq" id="WP_158420572.1">
    <property type="nucleotide sequence ID" value="NZ_JAOQJL010000004.1"/>
</dbReference>
<protein>
    <submittedName>
        <fullName evidence="2">Spore coat protein CotJB</fullName>
    </submittedName>
</protein>
<keyword evidence="2" id="KW-0946">Virion</keyword>
<gene>
    <name evidence="2" type="ORF">OCV61_02800</name>
</gene>
<feature type="domain" description="Protein CotJB" evidence="1">
    <location>
        <begin position="11"/>
        <end position="87"/>
    </location>
</feature>
<proteinExistence type="predicted"/>
<dbReference type="InterPro" id="IPR016571">
    <property type="entry name" value="Spore_coat_assembly_CotJB"/>
</dbReference>
<reference evidence="2 3" key="1">
    <citation type="journal article" date="2021" name="ISME Commun">
        <title>Automated analysis of genomic sequences facilitates high-throughput and comprehensive description of bacteria.</title>
        <authorList>
            <person name="Hitch T.C.A."/>
        </authorList>
    </citation>
    <scope>NUCLEOTIDE SEQUENCE [LARGE SCALE GENOMIC DNA]</scope>
    <source>
        <strain evidence="2 3">Sanger_23</strain>
    </source>
</reference>
<evidence type="ECO:0000313" key="2">
    <source>
        <dbReference type="EMBL" id="MCU6764335.1"/>
    </source>
</evidence>
<dbReference type="PIRSF" id="PIRSF010606">
    <property type="entry name" value="Spore_coat_CotJB"/>
    <property type="match status" value="1"/>
</dbReference>
<keyword evidence="3" id="KW-1185">Reference proteome</keyword>